<keyword evidence="2" id="KW-0489">Methyltransferase</keyword>
<protein>
    <submittedName>
        <fullName evidence="2">FkbM family methyltransferase</fullName>
    </submittedName>
</protein>
<dbReference type="OrthoDB" id="7429061at2"/>
<dbReference type="GO" id="GO:0032259">
    <property type="term" value="P:methylation"/>
    <property type="evidence" value="ECO:0007669"/>
    <property type="project" value="UniProtKB-KW"/>
</dbReference>
<reference evidence="2 3" key="1">
    <citation type="submission" date="2019-12" db="EMBL/GenBank/DDBJ databases">
        <title>Genomic-based taxomic classification of the family Erythrobacteraceae.</title>
        <authorList>
            <person name="Xu L."/>
        </authorList>
    </citation>
    <scope>NUCLEOTIDE SEQUENCE [LARGE SCALE GENOMIC DNA]</scope>
    <source>
        <strain evidence="2 3">KCTC 42453</strain>
    </source>
</reference>
<dbReference type="PANTHER" id="PTHR34203:SF15">
    <property type="entry name" value="SLL1173 PROTEIN"/>
    <property type="match status" value="1"/>
</dbReference>
<dbReference type="SUPFAM" id="SSF53335">
    <property type="entry name" value="S-adenosyl-L-methionine-dependent methyltransferases"/>
    <property type="match status" value="1"/>
</dbReference>
<sequence>MRTKLRGPSLAGLARRLRNLMPVPNEAVQTMRGGYRIALRPASDALELRMYRNRTYEAGTLAVISRFLKLGDTFVDVGANLGLMTLHASRIVGPEGKVVAFEPHPETYRRLIQNIELNNCSNVQPLQMAAGSGKSEAQIYDVPSVNIGRASLIRPDVDYRPAGQVKVSTLDEELDGQRVQFLKIDVEGFEAEVLAGASETLAKRPIISMEVSTAVCVDHMIAHDMVMDTGLYRPFRLAKGKERSSKLLEVSRDQLLSQQHDNVFYLPA</sequence>
<dbReference type="AlphaFoldDB" id="A0A845AZV1"/>
<gene>
    <name evidence="2" type="ORF">GRI65_08835</name>
</gene>
<dbReference type="RefSeq" id="WP_160756139.1">
    <property type="nucleotide sequence ID" value="NZ_WTYL01000002.1"/>
</dbReference>
<dbReference type="InterPro" id="IPR029063">
    <property type="entry name" value="SAM-dependent_MTases_sf"/>
</dbReference>
<evidence type="ECO:0000313" key="3">
    <source>
        <dbReference type="Proteomes" id="UP000431922"/>
    </source>
</evidence>
<feature type="domain" description="Methyltransferase FkbM" evidence="1">
    <location>
        <begin position="76"/>
        <end position="213"/>
    </location>
</feature>
<proteinExistence type="predicted"/>
<dbReference type="EMBL" id="WTYL01000002">
    <property type="protein sequence ID" value="MXP44561.1"/>
    <property type="molecule type" value="Genomic_DNA"/>
</dbReference>
<dbReference type="PANTHER" id="PTHR34203">
    <property type="entry name" value="METHYLTRANSFERASE, FKBM FAMILY PROTEIN"/>
    <property type="match status" value="1"/>
</dbReference>
<dbReference type="Proteomes" id="UP000431922">
    <property type="component" value="Unassembled WGS sequence"/>
</dbReference>
<dbReference type="NCBIfam" id="TIGR01444">
    <property type="entry name" value="fkbM_fam"/>
    <property type="match status" value="1"/>
</dbReference>
<comment type="caution">
    <text evidence="2">The sequence shown here is derived from an EMBL/GenBank/DDBJ whole genome shotgun (WGS) entry which is preliminary data.</text>
</comment>
<dbReference type="Gene3D" id="3.40.50.150">
    <property type="entry name" value="Vaccinia Virus protein VP39"/>
    <property type="match status" value="1"/>
</dbReference>
<organism evidence="2 3">
    <name type="scientific">Allopontixanthobacter sediminis</name>
    <dbReference type="NCBI Taxonomy" id="1689985"/>
    <lineage>
        <taxon>Bacteria</taxon>
        <taxon>Pseudomonadati</taxon>
        <taxon>Pseudomonadota</taxon>
        <taxon>Alphaproteobacteria</taxon>
        <taxon>Sphingomonadales</taxon>
        <taxon>Erythrobacteraceae</taxon>
        <taxon>Allopontixanthobacter</taxon>
    </lineage>
</organism>
<evidence type="ECO:0000259" key="1">
    <source>
        <dbReference type="Pfam" id="PF05050"/>
    </source>
</evidence>
<dbReference type="Pfam" id="PF05050">
    <property type="entry name" value="Methyltransf_21"/>
    <property type="match status" value="1"/>
</dbReference>
<name>A0A845AZV1_9SPHN</name>
<dbReference type="InterPro" id="IPR052514">
    <property type="entry name" value="SAM-dependent_MTase"/>
</dbReference>
<dbReference type="GO" id="GO:0008168">
    <property type="term" value="F:methyltransferase activity"/>
    <property type="evidence" value="ECO:0007669"/>
    <property type="project" value="UniProtKB-KW"/>
</dbReference>
<evidence type="ECO:0000313" key="2">
    <source>
        <dbReference type="EMBL" id="MXP44561.1"/>
    </source>
</evidence>
<keyword evidence="2" id="KW-0808">Transferase</keyword>
<accession>A0A845AZV1</accession>
<keyword evidence="3" id="KW-1185">Reference proteome</keyword>
<dbReference type="InterPro" id="IPR006342">
    <property type="entry name" value="FkbM_mtfrase"/>
</dbReference>